<dbReference type="GO" id="GO:0016020">
    <property type="term" value="C:membrane"/>
    <property type="evidence" value="ECO:0007669"/>
    <property type="project" value="UniProtKB-SubCell"/>
</dbReference>
<organism evidence="11 12">
    <name type="scientific">Povalibacter uvarum</name>
    <dbReference type="NCBI Taxonomy" id="732238"/>
    <lineage>
        <taxon>Bacteria</taxon>
        <taxon>Pseudomonadati</taxon>
        <taxon>Pseudomonadota</taxon>
        <taxon>Gammaproteobacteria</taxon>
        <taxon>Steroidobacterales</taxon>
        <taxon>Steroidobacteraceae</taxon>
        <taxon>Povalibacter</taxon>
    </lineage>
</organism>
<evidence type="ECO:0000256" key="5">
    <source>
        <dbReference type="ARBA" id="ARBA00022989"/>
    </source>
</evidence>
<sequence length="535" mass="56805">MAQGRLNIAFVALTVAIGGFLLGFDATVISGVVPFIRDYFSLTGTAGDLKLGWAVSSLGWGAMAGNAIAGPLSDRFGRRRVLLGTALLFVVSSVLAATATTFTGFVIARIVGGLAVGGAILIAPMYIAEISPAEKRGSLVSLNQLMIVIGISASFFSNYFLLGVGDHNWRWMLGVQTLPAIAYFALLLFVPESPRWLLLKGRDEQALQVLSRVAGTDQAQASLQRIRQSLVAKPVSRGFRGLLDSRMRFIMVIALGLAFFQQITGINAIFYYLPTIFAQAGGGVDDAFRQAVLVGLVNVGMTFVAIWLIDKLGRKPLLAIGVAGMALSLLTISAAFNSATYQVNANTVAAVQKAGVPDSLAMQLRTLDGTSYDSERAYVAAVTGAVGAEQVQSHRQSFISAALTMNAKLVLIAIIGFVASFAISLGPVMWVLLSEIFPNEQRAAAISVAGFFNALVSASVTFIFPWELSTFGSAGTFLIFGLFASAAFLFVLFVVPETKGRTLEELESELMSPARTSANRTDALRSADPVTPSIQ</sequence>
<feature type="transmembrane region" description="Helical" evidence="9">
    <location>
        <begin position="51"/>
        <end position="69"/>
    </location>
</feature>
<evidence type="ECO:0000256" key="1">
    <source>
        <dbReference type="ARBA" id="ARBA00004141"/>
    </source>
</evidence>
<name>A0A841HRC0_9GAMM</name>
<accession>A0A841HRC0</accession>
<feature type="transmembrane region" description="Helical" evidence="9">
    <location>
        <begin position="472"/>
        <end position="495"/>
    </location>
</feature>
<feature type="transmembrane region" description="Helical" evidence="9">
    <location>
        <begin position="409"/>
        <end position="433"/>
    </location>
</feature>
<feature type="transmembrane region" description="Helical" evidence="9">
    <location>
        <begin position="106"/>
        <end position="127"/>
    </location>
</feature>
<dbReference type="AlphaFoldDB" id="A0A841HRC0"/>
<dbReference type="Pfam" id="PF00083">
    <property type="entry name" value="Sugar_tr"/>
    <property type="match status" value="2"/>
</dbReference>
<evidence type="ECO:0000256" key="8">
    <source>
        <dbReference type="SAM" id="MobiDB-lite"/>
    </source>
</evidence>
<dbReference type="InterPro" id="IPR036259">
    <property type="entry name" value="MFS_trans_sf"/>
</dbReference>
<evidence type="ECO:0000313" key="12">
    <source>
        <dbReference type="Proteomes" id="UP000588068"/>
    </source>
</evidence>
<evidence type="ECO:0000256" key="9">
    <source>
        <dbReference type="SAM" id="Phobius"/>
    </source>
</evidence>
<feature type="transmembrane region" description="Helical" evidence="9">
    <location>
        <begin position="7"/>
        <end position="31"/>
    </location>
</feature>
<evidence type="ECO:0000313" key="11">
    <source>
        <dbReference type="EMBL" id="MBB6095787.1"/>
    </source>
</evidence>
<feature type="transmembrane region" description="Helical" evidence="9">
    <location>
        <begin position="291"/>
        <end position="309"/>
    </location>
</feature>
<dbReference type="PANTHER" id="PTHR48023:SF4">
    <property type="entry name" value="D-XYLOSE-PROTON SYMPORTER-LIKE 2"/>
    <property type="match status" value="1"/>
</dbReference>
<dbReference type="PRINTS" id="PR00171">
    <property type="entry name" value="SUGRTRNSPORT"/>
</dbReference>
<proteinExistence type="inferred from homology"/>
<evidence type="ECO:0000256" key="7">
    <source>
        <dbReference type="RuleBase" id="RU003346"/>
    </source>
</evidence>
<feature type="transmembrane region" description="Helical" evidence="9">
    <location>
        <begin position="316"/>
        <end position="336"/>
    </location>
</feature>
<comment type="similarity">
    <text evidence="2 7">Belongs to the major facilitator superfamily. Sugar transporter (TC 2.A.1.1) family.</text>
</comment>
<dbReference type="InterPro" id="IPR005828">
    <property type="entry name" value="MFS_sugar_transport-like"/>
</dbReference>
<comment type="subcellular location">
    <subcellularLocation>
        <location evidence="1">Membrane</location>
        <topology evidence="1">Multi-pass membrane protein</topology>
    </subcellularLocation>
</comment>
<keyword evidence="5 9" id="KW-1133">Transmembrane helix</keyword>
<dbReference type="InterPro" id="IPR020846">
    <property type="entry name" value="MFS_dom"/>
</dbReference>
<feature type="region of interest" description="Disordered" evidence="8">
    <location>
        <begin position="514"/>
        <end position="535"/>
    </location>
</feature>
<feature type="transmembrane region" description="Helical" evidence="9">
    <location>
        <begin position="445"/>
        <end position="466"/>
    </location>
</feature>
<keyword evidence="4 9" id="KW-0812">Transmembrane</keyword>
<dbReference type="InterPro" id="IPR050820">
    <property type="entry name" value="MFS_Sugar_Transporter"/>
</dbReference>
<dbReference type="GO" id="GO:0022857">
    <property type="term" value="F:transmembrane transporter activity"/>
    <property type="evidence" value="ECO:0007669"/>
    <property type="project" value="InterPro"/>
</dbReference>
<keyword evidence="12" id="KW-1185">Reference proteome</keyword>
<dbReference type="PROSITE" id="PS50850">
    <property type="entry name" value="MFS"/>
    <property type="match status" value="1"/>
</dbReference>
<evidence type="ECO:0000259" key="10">
    <source>
        <dbReference type="PROSITE" id="PS50850"/>
    </source>
</evidence>
<keyword evidence="3 7" id="KW-0813">Transport</keyword>
<dbReference type="RefSeq" id="WP_184335180.1">
    <property type="nucleotide sequence ID" value="NZ_JACHHZ010000006.1"/>
</dbReference>
<dbReference type="SUPFAM" id="SSF103473">
    <property type="entry name" value="MFS general substrate transporter"/>
    <property type="match status" value="1"/>
</dbReference>
<comment type="caution">
    <text evidence="11">The sequence shown here is derived from an EMBL/GenBank/DDBJ whole genome shotgun (WGS) entry which is preliminary data.</text>
</comment>
<dbReference type="PROSITE" id="PS00216">
    <property type="entry name" value="SUGAR_TRANSPORT_1"/>
    <property type="match status" value="2"/>
</dbReference>
<dbReference type="Proteomes" id="UP000588068">
    <property type="component" value="Unassembled WGS sequence"/>
</dbReference>
<evidence type="ECO:0000256" key="6">
    <source>
        <dbReference type="ARBA" id="ARBA00023136"/>
    </source>
</evidence>
<feature type="domain" description="Major facilitator superfamily (MFS) profile" evidence="10">
    <location>
        <begin position="11"/>
        <end position="499"/>
    </location>
</feature>
<protein>
    <submittedName>
        <fullName evidence="11">MFS family permease</fullName>
    </submittedName>
</protein>
<dbReference type="NCBIfam" id="TIGR00879">
    <property type="entry name" value="SP"/>
    <property type="match status" value="1"/>
</dbReference>
<keyword evidence="6 9" id="KW-0472">Membrane</keyword>
<feature type="transmembrane region" description="Helical" evidence="9">
    <location>
        <begin position="139"/>
        <end position="162"/>
    </location>
</feature>
<evidence type="ECO:0000256" key="3">
    <source>
        <dbReference type="ARBA" id="ARBA00022448"/>
    </source>
</evidence>
<feature type="transmembrane region" description="Helical" evidence="9">
    <location>
        <begin position="168"/>
        <end position="190"/>
    </location>
</feature>
<dbReference type="EMBL" id="JACHHZ010000006">
    <property type="protein sequence ID" value="MBB6095787.1"/>
    <property type="molecule type" value="Genomic_DNA"/>
</dbReference>
<evidence type="ECO:0000256" key="4">
    <source>
        <dbReference type="ARBA" id="ARBA00022692"/>
    </source>
</evidence>
<dbReference type="Gene3D" id="1.20.1250.20">
    <property type="entry name" value="MFS general substrate transporter like domains"/>
    <property type="match status" value="2"/>
</dbReference>
<gene>
    <name evidence="11" type="ORF">HNQ60_004678</name>
</gene>
<feature type="transmembrane region" description="Helical" evidence="9">
    <location>
        <begin position="81"/>
        <end position="100"/>
    </location>
</feature>
<dbReference type="PANTHER" id="PTHR48023">
    <property type="entry name" value="D-XYLOSE-PROTON SYMPORTER-LIKE 2"/>
    <property type="match status" value="1"/>
</dbReference>
<dbReference type="InterPro" id="IPR003663">
    <property type="entry name" value="Sugar/inositol_transpt"/>
</dbReference>
<dbReference type="PROSITE" id="PS00217">
    <property type="entry name" value="SUGAR_TRANSPORT_2"/>
    <property type="match status" value="1"/>
</dbReference>
<feature type="transmembrane region" description="Helical" evidence="9">
    <location>
        <begin position="249"/>
        <end position="271"/>
    </location>
</feature>
<evidence type="ECO:0000256" key="2">
    <source>
        <dbReference type="ARBA" id="ARBA00010992"/>
    </source>
</evidence>
<dbReference type="InterPro" id="IPR005829">
    <property type="entry name" value="Sugar_transporter_CS"/>
</dbReference>
<reference evidence="11 12" key="1">
    <citation type="submission" date="2020-08" db="EMBL/GenBank/DDBJ databases">
        <title>Genomic Encyclopedia of Type Strains, Phase IV (KMG-IV): sequencing the most valuable type-strain genomes for metagenomic binning, comparative biology and taxonomic classification.</title>
        <authorList>
            <person name="Goeker M."/>
        </authorList>
    </citation>
    <scope>NUCLEOTIDE SEQUENCE [LARGE SCALE GENOMIC DNA]</scope>
    <source>
        <strain evidence="11 12">DSM 26723</strain>
    </source>
</reference>